<feature type="region of interest" description="Disordered" evidence="6">
    <location>
        <begin position="141"/>
        <end position="165"/>
    </location>
</feature>
<name>A0A9Q0M7Q9_BLOTA</name>
<feature type="transmembrane region" description="Helical" evidence="7">
    <location>
        <begin position="169"/>
        <end position="190"/>
    </location>
</feature>
<dbReference type="AlphaFoldDB" id="A0A9Q0M7Q9"/>
<gene>
    <name evidence="9" type="ORF">RDWZM_006447</name>
</gene>
<keyword evidence="10" id="KW-1185">Reference proteome</keyword>
<dbReference type="GO" id="GO:0005789">
    <property type="term" value="C:endoplasmic reticulum membrane"/>
    <property type="evidence" value="ECO:0007669"/>
    <property type="project" value="InterPro"/>
</dbReference>
<evidence type="ECO:0000259" key="8">
    <source>
        <dbReference type="PROSITE" id="PS50202"/>
    </source>
</evidence>
<evidence type="ECO:0000256" key="5">
    <source>
        <dbReference type="ARBA" id="ARBA00023136"/>
    </source>
</evidence>
<protein>
    <recommendedName>
        <fullName evidence="8">MSP domain-containing protein</fullName>
    </recommendedName>
</protein>
<organism evidence="9 10">
    <name type="scientific">Blomia tropicalis</name>
    <name type="common">Mite</name>
    <dbReference type="NCBI Taxonomy" id="40697"/>
    <lineage>
        <taxon>Eukaryota</taxon>
        <taxon>Metazoa</taxon>
        <taxon>Ecdysozoa</taxon>
        <taxon>Arthropoda</taxon>
        <taxon>Chelicerata</taxon>
        <taxon>Arachnida</taxon>
        <taxon>Acari</taxon>
        <taxon>Acariformes</taxon>
        <taxon>Sarcoptiformes</taxon>
        <taxon>Astigmata</taxon>
        <taxon>Glycyphagoidea</taxon>
        <taxon>Echimyopodidae</taxon>
        <taxon>Blomia</taxon>
    </lineage>
</organism>
<comment type="subcellular location">
    <subcellularLocation>
        <location evidence="1">Membrane</location>
        <topology evidence="1">Single-pass type IV membrane protein</topology>
    </subcellularLocation>
</comment>
<accession>A0A9Q0M7Q9</accession>
<keyword evidence="5 7" id="KW-0472">Membrane</keyword>
<dbReference type="PANTHER" id="PTHR10809">
    <property type="entry name" value="VESICLE-ASSOCIATED MEMBRANE PROTEIN-ASSOCIATED PROTEIN"/>
    <property type="match status" value="1"/>
</dbReference>
<keyword evidence="3 7" id="KW-0812">Transmembrane</keyword>
<reference evidence="9" key="1">
    <citation type="submission" date="2022-12" db="EMBL/GenBank/DDBJ databases">
        <title>Genome assemblies of Blomia tropicalis.</title>
        <authorList>
            <person name="Cui Y."/>
        </authorList>
    </citation>
    <scope>NUCLEOTIDE SEQUENCE</scope>
    <source>
        <tissue evidence="9">Adult mites</tissue>
    </source>
</reference>
<comment type="caution">
    <text evidence="9">The sequence shown here is derived from an EMBL/GenBank/DDBJ whole genome shotgun (WGS) entry which is preliminary data.</text>
</comment>
<evidence type="ECO:0000313" key="10">
    <source>
        <dbReference type="Proteomes" id="UP001142055"/>
    </source>
</evidence>
<dbReference type="SUPFAM" id="SSF49354">
    <property type="entry name" value="PapD-like"/>
    <property type="match status" value="1"/>
</dbReference>
<dbReference type="Gene3D" id="2.60.40.10">
    <property type="entry name" value="Immunoglobulins"/>
    <property type="match status" value="1"/>
</dbReference>
<dbReference type="PROSITE" id="PS50202">
    <property type="entry name" value="MSP"/>
    <property type="match status" value="1"/>
</dbReference>
<proteinExistence type="inferred from homology"/>
<evidence type="ECO:0000256" key="6">
    <source>
        <dbReference type="SAM" id="MobiDB-lite"/>
    </source>
</evidence>
<sequence>MDSNGIKIDPDQIKFISIFISPFSDYCVSCFIMTNTSPIESMAFKIKAVQAKRYIVKPTNGILKPNEARTVTIELRPFPNQGVLSKFIATRQKFLIQSVVVPSESKLTAAEVFKTVKTKDIFEVKVPVVFEAHDDRLDKAASLQSVSETPTTSSMESVRNRDNSRSNSLGCILVLLALLILFIAVCFAFKNELYKMWNNYSTNYVQPKIEKMKKQYFTSN</sequence>
<dbReference type="GO" id="GO:0090158">
    <property type="term" value="P:endoplasmic reticulum membrane organization"/>
    <property type="evidence" value="ECO:0007669"/>
    <property type="project" value="TreeGrafter"/>
</dbReference>
<dbReference type="EMBL" id="JAPWDV010000002">
    <property type="protein sequence ID" value="KAJ6220635.1"/>
    <property type="molecule type" value="Genomic_DNA"/>
</dbReference>
<dbReference type="InterPro" id="IPR000535">
    <property type="entry name" value="MSP_dom"/>
</dbReference>
<dbReference type="GO" id="GO:0005886">
    <property type="term" value="C:plasma membrane"/>
    <property type="evidence" value="ECO:0007669"/>
    <property type="project" value="TreeGrafter"/>
</dbReference>
<dbReference type="GO" id="GO:0061817">
    <property type="term" value="P:endoplasmic reticulum-plasma membrane tethering"/>
    <property type="evidence" value="ECO:0007669"/>
    <property type="project" value="TreeGrafter"/>
</dbReference>
<dbReference type="PANTHER" id="PTHR10809:SF6">
    <property type="entry name" value="AT11025P-RELATED"/>
    <property type="match status" value="1"/>
</dbReference>
<evidence type="ECO:0000313" key="9">
    <source>
        <dbReference type="EMBL" id="KAJ6220635.1"/>
    </source>
</evidence>
<evidence type="ECO:0000256" key="7">
    <source>
        <dbReference type="SAM" id="Phobius"/>
    </source>
</evidence>
<feature type="domain" description="MSP" evidence="8">
    <location>
        <begin position="5"/>
        <end position="131"/>
    </location>
</feature>
<comment type="similarity">
    <text evidence="2">Belongs to the VAMP-associated protein (VAP) (TC 9.B.17) family.</text>
</comment>
<evidence type="ECO:0000256" key="1">
    <source>
        <dbReference type="ARBA" id="ARBA00004211"/>
    </source>
</evidence>
<dbReference type="InterPro" id="IPR008962">
    <property type="entry name" value="PapD-like_sf"/>
</dbReference>
<dbReference type="Pfam" id="PF00635">
    <property type="entry name" value="Motile_Sperm"/>
    <property type="match status" value="1"/>
</dbReference>
<dbReference type="InterPro" id="IPR016763">
    <property type="entry name" value="VAP"/>
</dbReference>
<feature type="compositionally biased region" description="Polar residues" evidence="6">
    <location>
        <begin position="142"/>
        <end position="157"/>
    </location>
</feature>
<evidence type="ECO:0000256" key="3">
    <source>
        <dbReference type="ARBA" id="ARBA00022692"/>
    </source>
</evidence>
<dbReference type="Proteomes" id="UP001142055">
    <property type="component" value="Chromosome 2"/>
</dbReference>
<keyword evidence="4 7" id="KW-1133">Transmembrane helix</keyword>
<dbReference type="GO" id="GO:0033149">
    <property type="term" value="F:FFAT motif binding"/>
    <property type="evidence" value="ECO:0007669"/>
    <property type="project" value="TreeGrafter"/>
</dbReference>
<evidence type="ECO:0000256" key="4">
    <source>
        <dbReference type="ARBA" id="ARBA00022989"/>
    </source>
</evidence>
<evidence type="ECO:0000256" key="2">
    <source>
        <dbReference type="ARBA" id="ARBA00008932"/>
    </source>
</evidence>
<dbReference type="InterPro" id="IPR013783">
    <property type="entry name" value="Ig-like_fold"/>
</dbReference>